<evidence type="ECO:0000313" key="1">
    <source>
        <dbReference type="EMBL" id="GAI45321.1"/>
    </source>
</evidence>
<reference evidence="1" key="1">
    <citation type="journal article" date="2014" name="Front. Microbiol.">
        <title>High frequency of phylogenetically diverse reductive dehalogenase-homologous genes in deep subseafloor sedimentary metagenomes.</title>
        <authorList>
            <person name="Kawai M."/>
            <person name="Futagami T."/>
            <person name="Toyoda A."/>
            <person name="Takaki Y."/>
            <person name="Nishi S."/>
            <person name="Hori S."/>
            <person name="Arai W."/>
            <person name="Tsubouchi T."/>
            <person name="Morono Y."/>
            <person name="Uchiyama I."/>
            <person name="Ito T."/>
            <person name="Fujiyama A."/>
            <person name="Inagaki F."/>
            <person name="Takami H."/>
        </authorList>
    </citation>
    <scope>NUCLEOTIDE SEQUENCE</scope>
    <source>
        <strain evidence="1">Expedition CK06-06</strain>
    </source>
</reference>
<sequence>MGKVTDEELIKLYGRCRALIFHGEEDFGITPLEVQA</sequence>
<dbReference type="EMBL" id="BARV01029512">
    <property type="protein sequence ID" value="GAI45321.1"/>
    <property type="molecule type" value="Genomic_DNA"/>
</dbReference>
<accession>X1PS27</accession>
<proteinExistence type="predicted"/>
<dbReference type="AlphaFoldDB" id="X1PS27"/>
<name>X1PS27_9ZZZZ</name>
<comment type="caution">
    <text evidence="1">The sequence shown here is derived from an EMBL/GenBank/DDBJ whole genome shotgun (WGS) entry which is preliminary data.</text>
</comment>
<protein>
    <submittedName>
        <fullName evidence="1">Uncharacterized protein</fullName>
    </submittedName>
</protein>
<organism evidence="1">
    <name type="scientific">marine sediment metagenome</name>
    <dbReference type="NCBI Taxonomy" id="412755"/>
    <lineage>
        <taxon>unclassified sequences</taxon>
        <taxon>metagenomes</taxon>
        <taxon>ecological metagenomes</taxon>
    </lineage>
</organism>
<feature type="non-terminal residue" evidence="1">
    <location>
        <position position="36"/>
    </location>
</feature>
<gene>
    <name evidence="1" type="ORF">S06H3_47048</name>
</gene>